<dbReference type="RefSeq" id="WP_345119806.1">
    <property type="nucleotide sequence ID" value="NZ_BAABAT010000001.1"/>
</dbReference>
<keyword evidence="3" id="KW-0804">Transcription</keyword>
<evidence type="ECO:0000256" key="2">
    <source>
        <dbReference type="ARBA" id="ARBA00023125"/>
    </source>
</evidence>
<keyword evidence="1" id="KW-0805">Transcription regulation</keyword>
<dbReference type="InterPro" id="IPR036388">
    <property type="entry name" value="WH-like_DNA-bd_sf"/>
</dbReference>
<dbReference type="Proteomes" id="UP001500620">
    <property type="component" value="Unassembled WGS sequence"/>
</dbReference>
<dbReference type="PANTHER" id="PTHR44846:SF17">
    <property type="entry name" value="GNTR-FAMILY TRANSCRIPTIONAL REGULATOR"/>
    <property type="match status" value="1"/>
</dbReference>
<comment type="caution">
    <text evidence="5">The sequence shown here is derived from an EMBL/GenBank/DDBJ whole genome shotgun (WGS) entry which is preliminary data.</text>
</comment>
<proteinExistence type="predicted"/>
<dbReference type="PROSITE" id="PS50949">
    <property type="entry name" value="HTH_GNTR"/>
    <property type="match status" value="1"/>
</dbReference>
<evidence type="ECO:0000313" key="5">
    <source>
        <dbReference type="EMBL" id="GAA4242985.1"/>
    </source>
</evidence>
<accession>A0ABP8CTZ1</accession>
<name>A0ABP8CTZ1_9ACTN</name>
<evidence type="ECO:0000256" key="1">
    <source>
        <dbReference type="ARBA" id="ARBA00023015"/>
    </source>
</evidence>
<dbReference type="SMART" id="SM00345">
    <property type="entry name" value="HTH_GNTR"/>
    <property type="match status" value="1"/>
</dbReference>
<protein>
    <recommendedName>
        <fullName evidence="4">HTH gntR-type domain-containing protein</fullName>
    </recommendedName>
</protein>
<feature type="domain" description="HTH gntR-type" evidence="4">
    <location>
        <begin position="2"/>
        <end position="70"/>
    </location>
</feature>
<sequence length="133" mass="14648">MPVKYREVAEKLRERIHEGLYPPGARLPSEAGMAKDFGCSVDTIRDAISVLSREGYVSRHRGQLAKVRAEVIPTAIELPLDARVTARPMTLEEYDAIGCGPGIAMFEVTTPETGTVTYRADEYVLISPPAPWC</sequence>
<gene>
    <name evidence="5" type="ORF">GCM10022255_000130</name>
</gene>
<keyword evidence="6" id="KW-1185">Reference proteome</keyword>
<evidence type="ECO:0000256" key="3">
    <source>
        <dbReference type="ARBA" id="ARBA00023163"/>
    </source>
</evidence>
<dbReference type="PANTHER" id="PTHR44846">
    <property type="entry name" value="MANNOSYL-D-GLYCERATE TRANSPORT/METABOLISM SYSTEM REPRESSOR MNGR-RELATED"/>
    <property type="match status" value="1"/>
</dbReference>
<evidence type="ECO:0000313" key="6">
    <source>
        <dbReference type="Proteomes" id="UP001500620"/>
    </source>
</evidence>
<dbReference type="InterPro" id="IPR000524">
    <property type="entry name" value="Tscrpt_reg_HTH_GntR"/>
</dbReference>
<dbReference type="Pfam" id="PF00392">
    <property type="entry name" value="GntR"/>
    <property type="match status" value="1"/>
</dbReference>
<dbReference type="CDD" id="cd07377">
    <property type="entry name" value="WHTH_GntR"/>
    <property type="match status" value="1"/>
</dbReference>
<reference evidence="6" key="1">
    <citation type="journal article" date="2019" name="Int. J. Syst. Evol. Microbiol.">
        <title>The Global Catalogue of Microorganisms (GCM) 10K type strain sequencing project: providing services to taxonomists for standard genome sequencing and annotation.</title>
        <authorList>
            <consortium name="The Broad Institute Genomics Platform"/>
            <consortium name="The Broad Institute Genome Sequencing Center for Infectious Disease"/>
            <person name="Wu L."/>
            <person name="Ma J."/>
        </authorList>
    </citation>
    <scope>NUCLEOTIDE SEQUENCE [LARGE SCALE GENOMIC DNA]</scope>
    <source>
        <strain evidence="6">JCM 17441</strain>
    </source>
</reference>
<evidence type="ECO:0000259" key="4">
    <source>
        <dbReference type="PROSITE" id="PS50949"/>
    </source>
</evidence>
<dbReference type="InterPro" id="IPR036390">
    <property type="entry name" value="WH_DNA-bd_sf"/>
</dbReference>
<dbReference type="SUPFAM" id="SSF46785">
    <property type="entry name" value="Winged helix' DNA-binding domain"/>
    <property type="match status" value="1"/>
</dbReference>
<dbReference type="Gene3D" id="1.10.10.10">
    <property type="entry name" value="Winged helix-like DNA-binding domain superfamily/Winged helix DNA-binding domain"/>
    <property type="match status" value="1"/>
</dbReference>
<dbReference type="InterPro" id="IPR050679">
    <property type="entry name" value="Bact_HTH_transcr_reg"/>
</dbReference>
<dbReference type="EMBL" id="BAABAT010000001">
    <property type="protein sequence ID" value="GAA4242985.1"/>
    <property type="molecule type" value="Genomic_DNA"/>
</dbReference>
<keyword evidence="2" id="KW-0238">DNA-binding</keyword>
<organism evidence="5 6">
    <name type="scientific">Dactylosporangium darangshiense</name>
    <dbReference type="NCBI Taxonomy" id="579108"/>
    <lineage>
        <taxon>Bacteria</taxon>
        <taxon>Bacillati</taxon>
        <taxon>Actinomycetota</taxon>
        <taxon>Actinomycetes</taxon>
        <taxon>Micromonosporales</taxon>
        <taxon>Micromonosporaceae</taxon>
        <taxon>Dactylosporangium</taxon>
    </lineage>
</organism>